<organism evidence="4">
    <name type="scientific">Dunaliella tertiolecta</name>
    <name type="common">Green alga</name>
    <dbReference type="NCBI Taxonomy" id="3047"/>
    <lineage>
        <taxon>Eukaryota</taxon>
        <taxon>Viridiplantae</taxon>
        <taxon>Chlorophyta</taxon>
        <taxon>core chlorophytes</taxon>
        <taxon>Chlorophyceae</taxon>
        <taxon>CS clade</taxon>
        <taxon>Chlamydomonadales</taxon>
        <taxon>Dunaliellaceae</taxon>
        <taxon>Dunaliella</taxon>
    </lineage>
</organism>
<evidence type="ECO:0000256" key="1">
    <source>
        <dbReference type="SAM" id="MobiDB-lite"/>
    </source>
</evidence>
<sequence>MGEREESEREKQMDAERHSLTLFGSPLKTLYYFGRFAWGGLTRGFHWFLSHPFTLFFLMPALATYLGVKHAELAPELVSYVEDFMKYVAWWVGLGILSSIGLGTGMHSGLLFLFPHMLKVCLAAETCGHVGFSILGDTWYSAEPLHCTSGREQEGGAGDGVVSYWEVYRKVVLTAILWGAGTALGEVPPYLISYSAAVAGKKAEALEEIEQKLEGTAHEGGPIKRLVSRMERWMMGFIQNHGFLGIFLLASWPNAAFDLCGLCCGAFKMPFWHFFGATLLGKAFVKVNLQTLFFVALFRQGTREAIMGWLERVLPTHIPGLSRELPLAHELHVLVNKSIAKFQAKVTAHSAAHHAETRWFWHRGLDMLKDRDARMAWLQQAVPDTIAEWWSLVLLGLISSFVISSINSMAQAAKLEEQEQQQQQGPSRETPSKTFPPARVVS</sequence>
<dbReference type="InterPro" id="IPR032816">
    <property type="entry name" value="VTT_dom"/>
</dbReference>
<reference evidence="4" key="1">
    <citation type="submission" date="2021-01" db="EMBL/GenBank/DDBJ databases">
        <authorList>
            <person name="Corre E."/>
            <person name="Pelletier E."/>
            <person name="Niang G."/>
            <person name="Scheremetjew M."/>
            <person name="Finn R."/>
            <person name="Kale V."/>
            <person name="Holt S."/>
            <person name="Cochrane G."/>
            <person name="Meng A."/>
            <person name="Brown T."/>
            <person name="Cohen L."/>
        </authorList>
    </citation>
    <scope>NUCLEOTIDE SEQUENCE</scope>
    <source>
        <strain evidence="4">CCMP1320</strain>
    </source>
</reference>
<protein>
    <recommendedName>
        <fullName evidence="3">VTT domain-containing protein</fullName>
    </recommendedName>
</protein>
<accession>A0A6S8IP71</accession>
<proteinExistence type="predicted"/>
<dbReference type="EMBL" id="HBIP01011384">
    <property type="protein sequence ID" value="CAE0491317.1"/>
    <property type="molecule type" value="Transcribed_RNA"/>
</dbReference>
<feature type="transmembrane region" description="Helical" evidence="2">
    <location>
        <begin position="45"/>
        <end position="68"/>
    </location>
</feature>
<gene>
    <name evidence="4" type="ORF">DTER00134_LOCUS6390</name>
</gene>
<keyword evidence="2" id="KW-0812">Transmembrane</keyword>
<dbReference type="Pfam" id="PF09335">
    <property type="entry name" value="VTT_dom"/>
    <property type="match status" value="1"/>
</dbReference>
<dbReference type="AlphaFoldDB" id="A0A6S8IP71"/>
<evidence type="ECO:0000256" key="2">
    <source>
        <dbReference type="SAM" id="Phobius"/>
    </source>
</evidence>
<feature type="domain" description="VTT" evidence="3">
    <location>
        <begin position="233"/>
        <end position="283"/>
    </location>
</feature>
<feature type="transmembrane region" description="Helical" evidence="2">
    <location>
        <begin position="272"/>
        <end position="298"/>
    </location>
</feature>
<feature type="transmembrane region" description="Helical" evidence="2">
    <location>
        <begin position="88"/>
        <end position="114"/>
    </location>
</feature>
<keyword evidence="2" id="KW-0472">Membrane</keyword>
<evidence type="ECO:0000313" key="4">
    <source>
        <dbReference type="EMBL" id="CAE0491317.1"/>
    </source>
</evidence>
<feature type="region of interest" description="Disordered" evidence="1">
    <location>
        <begin position="414"/>
        <end position="442"/>
    </location>
</feature>
<feature type="transmembrane region" description="Helical" evidence="2">
    <location>
        <begin position="233"/>
        <end position="252"/>
    </location>
</feature>
<evidence type="ECO:0000259" key="3">
    <source>
        <dbReference type="Pfam" id="PF09335"/>
    </source>
</evidence>
<name>A0A6S8IP71_DUNTE</name>
<keyword evidence="2" id="KW-1133">Transmembrane helix</keyword>